<gene>
    <name evidence="1" type="ORF">ACFOY1_06670</name>
</gene>
<reference evidence="2" key="1">
    <citation type="journal article" date="2019" name="Int. J. Syst. Evol. Microbiol.">
        <title>The Global Catalogue of Microorganisms (GCM) 10K type strain sequencing project: providing services to taxonomists for standard genome sequencing and annotation.</title>
        <authorList>
            <consortium name="The Broad Institute Genomics Platform"/>
            <consortium name="The Broad Institute Genome Sequencing Center for Infectious Disease"/>
            <person name="Wu L."/>
            <person name="Ma J."/>
        </authorList>
    </citation>
    <scope>NUCLEOTIDE SEQUENCE [LARGE SCALE GENOMIC DNA]</scope>
    <source>
        <strain evidence="2">LMG 24813</strain>
    </source>
</reference>
<keyword evidence="2" id="KW-1185">Reference proteome</keyword>
<dbReference type="Proteomes" id="UP001595848">
    <property type="component" value="Unassembled WGS sequence"/>
</dbReference>
<name>A0ABV8NUK2_9BURK</name>
<comment type="caution">
    <text evidence="1">The sequence shown here is derived from an EMBL/GenBank/DDBJ whole genome shotgun (WGS) entry which is preliminary data.</text>
</comment>
<sequence length="179" mass="19103">MDAGLEIDISGALAGLDALGKAAVEHLPRSMAVAGGKVLRDEAKARAPVYDGSTALKGGDTVKRVPGAAILRNAIYLAYSESRSNPANGIATYSVSWNAAKAPHGHLLEFGHWWTNVIRNGYPLREAMPTAKWVPAHPTLRPTITAKGHESVQVALERGRVRFAEIKANPAALDTYDVN</sequence>
<dbReference type="Pfam" id="PF04883">
    <property type="entry name" value="HK97-gp10_like"/>
    <property type="match status" value="1"/>
</dbReference>
<dbReference type="EMBL" id="JBHSBV010000002">
    <property type="protein sequence ID" value="MFC4200629.1"/>
    <property type="molecule type" value="Genomic_DNA"/>
</dbReference>
<organism evidence="1 2">
    <name type="scientific">Candidimonas humi</name>
    <dbReference type="NCBI Taxonomy" id="683355"/>
    <lineage>
        <taxon>Bacteria</taxon>
        <taxon>Pseudomonadati</taxon>
        <taxon>Pseudomonadota</taxon>
        <taxon>Betaproteobacteria</taxon>
        <taxon>Burkholderiales</taxon>
        <taxon>Alcaligenaceae</taxon>
        <taxon>Candidimonas</taxon>
    </lineage>
</organism>
<dbReference type="RefSeq" id="WP_217964133.1">
    <property type="nucleotide sequence ID" value="NZ_JAHTBN010000003.1"/>
</dbReference>
<protein>
    <submittedName>
        <fullName evidence="1">HK97 gp10 family phage protein</fullName>
    </submittedName>
</protein>
<dbReference type="InterPro" id="IPR010064">
    <property type="entry name" value="HK97-gp10_tail"/>
</dbReference>
<evidence type="ECO:0000313" key="1">
    <source>
        <dbReference type="EMBL" id="MFC4200629.1"/>
    </source>
</evidence>
<accession>A0ABV8NUK2</accession>
<evidence type="ECO:0000313" key="2">
    <source>
        <dbReference type="Proteomes" id="UP001595848"/>
    </source>
</evidence>
<proteinExistence type="predicted"/>